<dbReference type="Proteomes" id="UP001054821">
    <property type="component" value="Chromosome 7"/>
</dbReference>
<name>A0AAD4V2X1_PRUDU</name>
<protein>
    <submittedName>
        <fullName evidence="1">Uncharacterized protein</fullName>
    </submittedName>
</protein>
<evidence type="ECO:0000313" key="1">
    <source>
        <dbReference type="EMBL" id="KAI5316587.1"/>
    </source>
</evidence>
<keyword evidence="2" id="KW-1185">Reference proteome</keyword>
<dbReference type="EMBL" id="JAJFAZ020000007">
    <property type="protein sequence ID" value="KAI5316587.1"/>
    <property type="molecule type" value="Genomic_DNA"/>
</dbReference>
<comment type="caution">
    <text evidence="1">The sequence shown here is derived from an EMBL/GenBank/DDBJ whole genome shotgun (WGS) entry which is preliminary data.</text>
</comment>
<organism evidence="1 2">
    <name type="scientific">Prunus dulcis</name>
    <name type="common">Almond</name>
    <name type="synonym">Amygdalus dulcis</name>
    <dbReference type="NCBI Taxonomy" id="3755"/>
    <lineage>
        <taxon>Eukaryota</taxon>
        <taxon>Viridiplantae</taxon>
        <taxon>Streptophyta</taxon>
        <taxon>Embryophyta</taxon>
        <taxon>Tracheophyta</taxon>
        <taxon>Spermatophyta</taxon>
        <taxon>Magnoliopsida</taxon>
        <taxon>eudicotyledons</taxon>
        <taxon>Gunneridae</taxon>
        <taxon>Pentapetalae</taxon>
        <taxon>rosids</taxon>
        <taxon>fabids</taxon>
        <taxon>Rosales</taxon>
        <taxon>Rosaceae</taxon>
        <taxon>Amygdaloideae</taxon>
        <taxon>Amygdaleae</taxon>
        <taxon>Prunus</taxon>
    </lineage>
</organism>
<dbReference type="AlphaFoldDB" id="A0AAD4V2X1"/>
<gene>
    <name evidence="1" type="ORF">L3X38_036294</name>
</gene>
<accession>A0AAD4V2X1</accession>
<evidence type="ECO:0000313" key="2">
    <source>
        <dbReference type="Proteomes" id="UP001054821"/>
    </source>
</evidence>
<sequence>MVLGSDHCPMVLVCKPSGNRHIKLFKFEAHWIKEEESYQIVNRCWQSQVGGSWIRRWHKKLRMCKGQLQGWSRSKFKHNQHEVESTMSYLRSLQENWEENRELIQPVVGKINDLWAREDSYWMQRSRVNWLTACDANTAFFHQSTLQRRRNNNISKIKNDDGVWIENAEGIRQTVEAHFKNLFTTSGHRNWGNVLDCVSRMLVTR</sequence>
<proteinExistence type="predicted"/>
<reference evidence="1 2" key="1">
    <citation type="journal article" date="2022" name="G3 (Bethesda)">
        <title>Whole-genome sequence and methylome profiling of the almond [Prunus dulcis (Mill.) D.A. Webb] cultivar 'Nonpareil'.</title>
        <authorList>
            <person name="D'Amico-Willman K.M."/>
            <person name="Ouma W.Z."/>
            <person name="Meulia T."/>
            <person name="Sideli G.M."/>
            <person name="Gradziel T.M."/>
            <person name="Fresnedo-Ramirez J."/>
        </authorList>
    </citation>
    <scope>NUCLEOTIDE SEQUENCE [LARGE SCALE GENOMIC DNA]</scope>
    <source>
        <strain evidence="1">Clone GOH B32 T37-40</strain>
    </source>
</reference>